<name>A0AAW1V7K0_9CUCU</name>
<evidence type="ECO:0000256" key="3">
    <source>
        <dbReference type="ARBA" id="ARBA00012148"/>
    </source>
</evidence>
<dbReference type="FunFam" id="3.60.21.10:FF:000020">
    <property type="entry name" value="NT5E isoform 4"/>
    <property type="match status" value="1"/>
</dbReference>
<reference evidence="15 16" key="1">
    <citation type="submission" date="2023-03" db="EMBL/GenBank/DDBJ databases">
        <title>Genome insight into feeding habits of ladybird beetles.</title>
        <authorList>
            <person name="Li H.-S."/>
            <person name="Huang Y.-H."/>
            <person name="Pang H."/>
        </authorList>
    </citation>
    <scope>NUCLEOTIDE SEQUENCE [LARGE SCALE GENOMIC DNA]</scope>
    <source>
        <strain evidence="15">SYSU_2023b</strain>
        <tissue evidence="15">Whole body</tissue>
    </source>
</reference>
<protein>
    <recommendedName>
        <fullName evidence="3">apyrase</fullName>
        <ecNumber evidence="3">3.6.1.5</ecNumber>
    </recommendedName>
</protein>
<dbReference type="GO" id="GO:0000166">
    <property type="term" value="F:nucleotide binding"/>
    <property type="evidence" value="ECO:0007669"/>
    <property type="project" value="UniProtKB-KW"/>
</dbReference>
<dbReference type="InterPro" id="IPR036907">
    <property type="entry name" value="5'-Nucleotdase_C_sf"/>
</dbReference>
<evidence type="ECO:0000256" key="12">
    <source>
        <dbReference type="RuleBase" id="RU362119"/>
    </source>
</evidence>
<dbReference type="GO" id="GO:0005576">
    <property type="term" value="C:extracellular region"/>
    <property type="evidence" value="ECO:0007669"/>
    <property type="project" value="UniProtKB-SubCell"/>
</dbReference>
<feature type="domain" description="Calcineurin-like phosphoesterase" evidence="13">
    <location>
        <begin position="31"/>
        <end position="244"/>
    </location>
</feature>
<dbReference type="GO" id="GO:0008253">
    <property type="term" value="F:5'-nucleotidase activity"/>
    <property type="evidence" value="ECO:0007669"/>
    <property type="project" value="TreeGrafter"/>
</dbReference>
<dbReference type="InterPro" id="IPR029052">
    <property type="entry name" value="Metallo-depent_PP-like"/>
</dbReference>
<evidence type="ECO:0000256" key="8">
    <source>
        <dbReference type="ARBA" id="ARBA00022729"/>
    </source>
</evidence>
<dbReference type="GO" id="GO:0090729">
    <property type="term" value="F:toxin activity"/>
    <property type="evidence" value="ECO:0007669"/>
    <property type="project" value="UniProtKB-KW"/>
</dbReference>
<evidence type="ECO:0000256" key="5">
    <source>
        <dbReference type="ARBA" id="ARBA00022525"/>
    </source>
</evidence>
<evidence type="ECO:0000256" key="6">
    <source>
        <dbReference type="ARBA" id="ARBA00022656"/>
    </source>
</evidence>
<sequence>MINSLIIVLCAFNLLSVHSVPSSVNSFELAIVHVNDFHARFEESNEWGGQCDKKEKCIGGFSRMYQTIETLKKNNPNILLLNAGDNFQGTVWYNIFKWNVTQHFLNKIPFDAYTLGNHEFDDNVDNAVQYMKHLKAPVVLANVNDSLESSFQGLYKKSIVVERGGKKIGLIGVLLTEVMVKARIGKLKFFDESESINAEAERLVKEHNVFTNIIISHCGYELEQDMAKKARGKISVIVGGHTHSLLWTGDNPPSHAEKPEGPYPTVVQNKAGKNILVLQAQSFARYVGNIRVQYNSVGEVTHWSGSPIFQTSSLPQNPKITAELMTWKESLDVEVDKKLGESLTELSNAMIFNGMSSGIPSEYATVSLVNSGALKESIQRGNITYRKILDASPFTNDIVVGHIRGKFLLEALEHALEYFAEWRSRLLQVSGLKVTYDFTKPEGKRVKYVQVRCFKCSVPKYSDLQPNANYNVVTLDFLTLGGDGFSMLRDNFVTTRIGSTLIDSLVQYVKKKSPVWSEIEGRITVIGDGHIKSNYR</sequence>
<dbReference type="GO" id="GO:0004050">
    <property type="term" value="F:apyrase activity"/>
    <property type="evidence" value="ECO:0007669"/>
    <property type="project" value="UniProtKB-EC"/>
</dbReference>
<accession>A0AAW1V7K0</accession>
<dbReference type="InterPro" id="IPR008334">
    <property type="entry name" value="5'-Nucleotdase_C"/>
</dbReference>
<keyword evidence="6" id="KW-0800">Toxin</keyword>
<comment type="subcellular location">
    <subcellularLocation>
        <location evidence="1">Secreted</location>
    </subcellularLocation>
</comment>
<evidence type="ECO:0000256" key="11">
    <source>
        <dbReference type="ARBA" id="ARBA00023240"/>
    </source>
</evidence>
<organism evidence="15 16">
    <name type="scientific">Henosepilachna vigintioctopunctata</name>
    <dbReference type="NCBI Taxonomy" id="420089"/>
    <lineage>
        <taxon>Eukaryota</taxon>
        <taxon>Metazoa</taxon>
        <taxon>Ecdysozoa</taxon>
        <taxon>Arthropoda</taxon>
        <taxon>Hexapoda</taxon>
        <taxon>Insecta</taxon>
        <taxon>Pterygota</taxon>
        <taxon>Neoptera</taxon>
        <taxon>Endopterygota</taxon>
        <taxon>Coleoptera</taxon>
        <taxon>Polyphaga</taxon>
        <taxon>Cucujiformia</taxon>
        <taxon>Coccinelloidea</taxon>
        <taxon>Coccinellidae</taxon>
        <taxon>Epilachninae</taxon>
        <taxon>Epilachnini</taxon>
        <taxon>Henosepilachna</taxon>
    </lineage>
</organism>
<dbReference type="PANTHER" id="PTHR11575">
    <property type="entry name" value="5'-NUCLEOTIDASE-RELATED"/>
    <property type="match status" value="1"/>
</dbReference>
<dbReference type="InterPro" id="IPR006179">
    <property type="entry name" value="5_nucleotidase/apyrase"/>
</dbReference>
<dbReference type="Gene3D" id="3.90.780.10">
    <property type="entry name" value="5'-Nucleotidase, C-terminal domain"/>
    <property type="match status" value="1"/>
</dbReference>
<feature type="signal peptide" evidence="12">
    <location>
        <begin position="1"/>
        <end position="19"/>
    </location>
</feature>
<dbReference type="Pfam" id="PF00149">
    <property type="entry name" value="Metallophos"/>
    <property type="match status" value="1"/>
</dbReference>
<keyword evidence="7" id="KW-0479">Metal-binding</keyword>
<dbReference type="EMBL" id="JARQZJ010000129">
    <property type="protein sequence ID" value="KAK9891687.1"/>
    <property type="molecule type" value="Genomic_DNA"/>
</dbReference>
<evidence type="ECO:0000259" key="14">
    <source>
        <dbReference type="Pfam" id="PF02872"/>
    </source>
</evidence>
<feature type="domain" description="5'-Nucleotidase C-terminal" evidence="14">
    <location>
        <begin position="363"/>
        <end position="489"/>
    </location>
</feature>
<keyword evidence="9 12" id="KW-0547">Nucleotide-binding</keyword>
<evidence type="ECO:0000259" key="13">
    <source>
        <dbReference type="Pfam" id="PF00149"/>
    </source>
</evidence>
<dbReference type="Pfam" id="PF02872">
    <property type="entry name" value="5_nucleotid_C"/>
    <property type="match status" value="1"/>
</dbReference>
<keyword evidence="5" id="KW-0964">Secreted</keyword>
<feature type="chain" id="PRO_5043085595" description="apyrase" evidence="12">
    <location>
        <begin position="20"/>
        <end position="536"/>
    </location>
</feature>
<evidence type="ECO:0000313" key="16">
    <source>
        <dbReference type="Proteomes" id="UP001431783"/>
    </source>
</evidence>
<dbReference type="GO" id="GO:0005886">
    <property type="term" value="C:plasma membrane"/>
    <property type="evidence" value="ECO:0007669"/>
    <property type="project" value="TreeGrafter"/>
</dbReference>
<dbReference type="GO" id="GO:0046872">
    <property type="term" value="F:metal ion binding"/>
    <property type="evidence" value="ECO:0007669"/>
    <property type="project" value="UniProtKB-KW"/>
</dbReference>
<evidence type="ECO:0000256" key="1">
    <source>
        <dbReference type="ARBA" id="ARBA00004613"/>
    </source>
</evidence>
<evidence type="ECO:0000313" key="15">
    <source>
        <dbReference type="EMBL" id="KAK9891687.1"/>
    </source>
</evidence>
<keyword evidence="16" id="KW-1185">Reference proteome</keyword>
<dbReference type="InterPro" id="IPR004843">
    <property type="entry name" value="Calcineurin-like_PHP"/>
</dbReference>
<evidence type="ECO:0000256" key="2">
    <source>
        <dbReference type="ARBA" id="ARBA00006654"/>
    </source>
</evidence>
<proteinExistence type="inferred from homology"/>
<dbReference type="SUPFAM" id="SSF56300">
    <property type="entry name" value="Metallo-dependent phosphatases"/>
    <property type="match status" value="1"/>
</dbReference>
<keyword evidence="10 12" id="KW-0378">Hydrolase</keyword>
<dbReference type="EC" id="3.6.1.5" evidence="3"/>
<dbReference type="PRINTS" id="PR01607">
    <property type="entry name" value="APYRASEFAMLY"/>
</dbReference>
<comment type="similarity">
    <text evidence="2 12">Belongs to the 5'-nucleotidase family.</text>
</comment>
<evidence type="ECO:0000256" key="10">
    <source>
        <dbReference type="ARBA" id="ARBA00022801"/>
    </source>
</evidence>
<evidence type="ECO:0000256" key="4">
    <source>
        <dbReference type="ARBA" id="ARBA00022442"/>
    </source>
</evidence>
<keyword evidence="8 12" id="KW-0732">Signal</keyword>
<dbReference type="InterPro" id="IPR006146">
    <property type="entry name" value="5'-Nucleotdase_CS"/>
</dbReference>
<dbReference type="CDD" id="cd07409">
    <property type="entry name" value="MPP_CD73_N"/>
    <property type="match status" value="1"/>
</dbReference>
<dbReference type="AlphaFoldDB" id="A0AAW1V7K0"/>
<comment type="caution">
    <text evidence="15">The sequence shown here is derived from an EMBL/GenBank/DDBJ whole genome shotgun (WGS) entry which is preliminary data.</text>
</comment>
<gene>
    <name evidence="15" type="ORF">WA026_015655</name>
</gene>
<evidence type="ECO:0000256" key="7">
    <source>
        <dbReference type="ARBA" id="ARBA00022723"/>
    </source>
</evidence>
<evidence type="ECO:0000256" key="9">
    <source>
        <dbReference type="ARBA" id="ARBA00022741"/>
    </source>
</evidence>
<dbReference type="SUPFAM" id="SSF55816">
    <property type="entry name" value="5'-nucleotidase (syn. UDP-sugar hydrolase), C-terminal domain"/>
    <property type="match status" value="1"/>
</dbReference>
<dbReference type="PROSITE" id="PS00786">
    <property type="entry name" value="5_NUCLEOTIDASE_2"/>
    <property type="match status" value="1"/>
</dbReference>
<dbReference type="Gene3D" id="3.60.21.10">
    <property type="match status" value="1"/>
</dbReference>
<keyword evidence="4" id="KW-1201">Platelet aggregation inhibiting toxin</keyword>
<keyword evidence="11" id="KW-1199">Hemostasis impairing toxin</keyword>
<dbReference type="Proteomes" id="UP001431783">
    <property type="component" value="Unassembled WGS sequence"/>
</dbReference>
<dbReference type="GO" id="GO:0006196">
    <property type="term" value="P:AMP catabolic process"/>
    <property type="evidence" value="ECO:0007669"/>
    <property type="project" value="TreeGrafter"/>
</dbReference>
<dbReference type="PANTHER" id="PTHR11575:SF32">
    <property type="entry name" value="APYRASE-LIKE PROTEIN"/>
    <property type="match status" value="1"/>
</dbReference>